<feature type="transmembrane region" description="Helical" evidence="8">
    <location>
        <begin position="208"/>
        <end position="229"/>
    </location>
</feature>
<evidence type="ECO:0000256" key="5">
    <source>
        <dbReference type="ARBA" id="ARBA00022692"/>
    </source>
</evidence>
<evidence type="ECO:0000256" key="7">
    <source>
        <dbReference type="ARBA" id="ARBA00023136"/>
    </source>
</evidence>
<evidence type="ECO:0000256" key="4">
    <source>
        <dbReference type="ARBA" id="ARBA00022679"/>
    </source>
</evidence>
<comment type="caution">
    <text evidence="10">The sequence shown here is derived from an EMBL/GenBank/DDBJ whole genome shotgun (WGS) entry which is preliminary data.</text>
</comment>
<evidence type="ECO:0000256" key="8">
    <source>
        <dbReference type="SAM" id="Phobius"/>
    </source>
</evidence>
<evidence type="ECO:0000313" key="10">
    <source>
        <dbReference type="EMBL" id="MCJ8210208.1"/>
    </source>
</evidence>
<keyword evidence="2" id="KW-1003">Cell membrane</keyword>
<dbReference type="RefSeq" id="WP_245130045.1">
    <property type="nucleotide sequence ID" value="NZ_JALJEJ010000004.1"/>
</dbReference>
<keyword evidence="7 8" id="KW-0472">Membrane</keyword>
<proteinExistence type="predicted"/>
<feature type="transmembrane region" description="Helical" evidence="8">
    <location>
        <begin position="325"/>
        <end position="343"/>
    </location>
</feature>
<dbReference type="PANTHER" id="PTHR33908:SF11">
    <property type="entry name" value="MEMBRANE PROTEIN"/>
    <property type="match status" value="1"/>
</dbReference>
<feature type="transmembrane region" description="Helical" evidence="8">
    <location>
        <begin position="294"/>
        <end position="313"/>
    </location>
</feature>
<dbReference type="InterPro" id="IPR050297">
    <property type="entry name" value="LipidA_mod_glycosyltrf_83"/>
</dbReference>
<accession>A0A9X1X5X2</accession>
<feature type="transmembrane region" description="Helical" evidence="8">
    <location>
        <begin position="355"/>
        <end position="372"/>
    </location>
</feature>
<gene>
    <name evidence="10" type="ORF">MUY27_10840</name>
</gene>
<keyword evidence="4" id="KW-0808">Transferase</keyword>
<dbReference type="AlphaFoldDB" id="A0A9X1X5X2"/>
<feature type="transmembrane region" description="Helical" evidence="8">
    <location>
        <begin position="131"/>
        <end position="147"/>
    </location>
</feature>
<feature type="transmembrane region" description="Helical" evidence="8">
    <location>
        <begin position="81"/>
        <end position="99"/>
    </location>
</feature>
<keyword evidence="6 8" id="KW-1133">Transmembrane helix</keyword>
<evidence type="ECO:0000256" key="2">
    <source>
        <dbReference type="ARBA" id="ARBA00022475"/>
    </source>
</evidence>
<reference evidence="10" key="1">
    <citation type="submission" date="2022-04" db="EMBL/GenBank/DDBJ databases">
        <title>Mucilaginibacter sp. RS28 isolated from freshwater.</title>
        <authorList>
            <person name="Ko S.-R."/>
        </authorList>
    </citation>
    <scope>NUCLEOTIDE SEQUENCE</scope>
    <source>
        <strain evidence="10">RS28</strain>
    </source>
</reference>
<feature type="transmembrane region" description="Helical" evidence="8">
    <location>
        <begin position="12"/>
        <end position="36"/>
    </location>
</feature>
<keyword evidence="3" id="KW-0328">Glycosyltransferase</keyword>
<keyword evidence="5 8" id="KW-0812">Transmembrane</keyword>
<feature type="transmembrane region" description="Helical" evidence="8">
    <location>
        <begin position="105"/>
        <end position="124"/>
    </location>
</feature>
<evidence type="ECO:0000259" key="9">
    <source>
        <dbReference type="Pfam" id="PF13231"/>
    </source>
</evidence>
<name>A0A9X1X5X2_9SPHI</name>
<dbReference type="GO" id="GO:0016763">
    <property type="term" value="F:pentosyltransferase activity"/>
    <property type="evidence" value="ECO:0007669"/>
    <property type="project" value="TreeGrafter"/>
</dbReference>
<evidence type="ECO:0000256" key="1">
    <source>
        <dbReference type="ARBA" id="ARBA00004651"/>
    </source>
</evidence>
<organism evidence="10 11">
    <name type="scientific">Mucilaginibacter straminoryzae</name>
    <dbReference type="NCBI Taxonomy" id="2932774"/>
    <lineage>
        <taxon>Bacteria</taxon>
        <taxon>Pseudomonadati</taxon>
        <taxon>Bacteroidota</taxon>
        <taxon>Sphingobacteriia</taxon>
        <taxon>Sphingobacteriales</taxon>
        <taxon>Sphingobacteriaceae</taxon>
        <taxon>Mucilaginibacter</taxon>
    </lineage>
</organism>
<feature type="domain" description="Glycosyltransferase RgtA/B/C/D-like" evidence="9">
    <location>
        <begin position="53"/>
        <end position="227"/>
    </location>
</feature>
<feature type="transmembrane region" description="Helical" evidence="8">
    <location>
        <begin position="167"/>
        <end position="196"/>
    </location>
</feature>
<dbReference type="PANTHER" id="PTHR33908">
    <property type="entry name" value="MANNOSYLTRANSFERASE YKCB-RELATED"/>
    <property type="match status" value="1"/>
</dbReference>
<feature type="transmembrane region" description="Helical" evidence="8">
    <location>
        <begin position="255"/>
        <end position="273"/>
    </location>
</feature>
<dbReference type="EMBL" id="JALJEJ010000004">
    <property type="protein sequence ID" value="MCJ8210208.1"/>
    <property type="molecule type" value="Genomic_DNA"/>
</dbReference>
<dbReference type="Proteomes" id="UP001139450">
    <property type="component" value="Unassembled WGS sequence"/>
</dbReference>
<evidence type="ECO:0000256" key="3">
    <source>
        <dbReference type="ARBA" id="ARBA00022676"/>
    </source>
</evidence>
<evidence type="ECO:0000256" key="6">
    <source>
        <dbReference type="ARBA" id="ARBA00022989"/>
    </source>
</evidence>
<dbReference type="Pfam" id="PF13231">
    <property type="entry name" value="PMT_2"/>
    <property type="match status" value="1"/>
</dbReference>
<dbReference type="GO" id="GO:0009103">
    <property type="term" value="P:lipopolysaccharide biosynthetic process"/>
    <property type="evidence" value="ECO:0007669"/>
    <property type="project" value="UniProtKB-ARBA"/>
</dbReference>
<dbReference type="InterPro" id="IPR038731">
    <property type="entry name" value="RgtA/B/C-like"/>
</dbReference>
<feature type="transmembrane region" description="Helical" evidence="8">
    <location>
        <begin position="56"/>
        <end position="74"/>
    </location>
</feature>
<sequence>MKKINDSNARTYTLLLIAVTFVLRLLVAAYTGLGIGESYYFRGALKLDLSYFDQPPLFFWLGGISIKLLGLTTLGLRFPSVLLFAGTSWLLFLVTRLMFNSRAGFWAVLIMNLSAVFTIPIACWFQPDAPLMFFWLLSTYFIVQLLFNKKADGSIANRSSSQVYLMWLLIGVSMGLDILSKYHVLFLFVGVFLFIITNKDQRHWLTHPGPYIAVVISLAMSFPVLWWNYNNHWVSFVFQGSRAGNKGHFSLHPEWFLRSILGQAIWLLPWIWVPVMGQLIKSIKLRNQSKEFSFLMWTSVLTIIFFTTVTLWSDLQYHFHWQAPGYMMLFMPLGFAIDTALSNHANSAYNRTRRWVSFTTWFTVIIVFAVNLHQITGFWQAYGPKWIVQQFGGKSDPTMQGQDYNDIETLFEQKGWMNNPKVFTGSTRWWLTGKVDWALKGKKPIIVFDEDPRNLAFLVDPRMLTGSDAVIFGQEHQASIPVNVAPFFDNVQQLPDVIIHRNGRDELHLQVYYCKNFHISKQPHPEFPVYRQLEGKPPFGK</sequence>
<dbReference type="GO" id="GO:0005886">
    <property type="term" value="C:plasma membrane"/>
    <property type="evidence" value="ECO:0007669"/>
    <property type="project" value="UniProtKB-SubCell"/>
</dbReference>
<comment type="subcellular location">
    <subcellularLocation>
        <location evidence="1">Cell membrane</location>
        <topology evidence="1">Multi-pass membrane protein</topology>
    </subcellularLocation>
</comment>
<evidence type="ECO:0000313" key="11">
    <source>
        <dbReference type="Proteomes" id="UP001139450"/>
    </source>
</evidence>
<protein>
    <submittedName>
        <fullName evidence="10">Glycosyltransferase family 39 protein</fullName>
    </submittedName>
</protein>
<keyword evidence="11" id="KW-1185">Reference proteome</keyword>